<comment type="caution">
    <text evidence="1">The sequence shown here is derived from an EMBL/GenBank/DDBJ whole genome shotgun (WGS) entry which is preliminary data.</text>
</comment>
<organism evidence="1 2">
    <name type="scientific">Arthrobotrys flagrans</name>
    <name type="common">Nematode-trapping fungus</name>
    <name type="synonym">Trichothecium flagrans</name>
    <dbReference type="NCBI Taxonomy" id="97331"/>
    <lineage>
        <taxon>Eukaryota</taxon>
        <taxon>Fungi</taxon>
        <taxon>Dikarya</taxon>
        <taxon>Ascomycota</taxon>
        <taxon>Pezizomycotina</taxon>
        <taxon>Orbiliomycetes</taxon>
        <taxon>Orbiliales</taxon>
        <taxon>Orbiliaceae</taxon>
        <taxon>Arthrobotrys</taxon>
    </lineage>
</organism>
<proteinExistence type="predicted"/>
<dbReference type="GeneID" id="93589827"/>
<dbReference type="RefSeq" id="XP_067488659.1">
    <property type="nucleotide sequence ID" value="XM_067637110.1"/>
</dbReference>
<dbReference type="InterPro" id="IPR031755">
    <property type="entry name" value="Inhibitor_I66"/>
</dbReference>
<accession>A0A436ZWG8</accession>
<dbReference type="Pfam" id="PF16850">
    <property type="entry name" value="Inhibitor_I66"/>
    <property type="match status" value="1"/>
</dbReference>
<dbReference type="AlphaFoldDB" id="A0A436ZWG8"/>
<name>A0A436ZWG8_ARTFL</name>
<dbReference type="Gene3D" id="2.80.10.50">
    <property type="match status" value="1"/>
</dbReference>
<dbReference type="OrthoDB" id="3439489at2759"/>
<dbReference type="VEuPathDB" id="FungiDB:DFL_007516"/>
<sequence length="125" mass="14103">MQQNTATTYFHHITTRTIFISTSAYPHKSENNSYLEEPPRVFRGFIEDLSLIAKHIYALPQGHQEESWQLEKTSGRSINSKANGTPTGLVNDSGPVAFLIPDYADPESLGWKLEKVNGEGERQHM</sequence>
<protein>
    <submittedName>
        <fullName evidence="1">Uncharacterized protein</fullName>
    </submittedName>
</protein>
<reference evidence="1 2" key="1">
    <citation type="submission" date="2019-01" db="EMBL/GenBank/DDBJ databases">
        <title>Intercellular communication is required for trap formation in the nematode-trapping fungus Duddingtonia flagrans.</title>
        <authorList>
            <person name="Youssar L."/>
            <person name="Wernet V."/>
            <person name="Hensel N."/>
            <person name="Hildebrandt H.-G."/>
            <person name="Fischer R."/>
        </authorList>
    </citation>
    <scope>NUCLEOTIDE SEQUENCE [LARGE SCALE GENOMIC DNA]</scope>
    <source>
        <strain evidence="1 2">CBS H-5679</strain>
    </source>
</reference>
<keyword evidence="2" id="KW-1185">Reference proteome</keyword>
<gene>
    <name evidence="1" type="ORF">DFL_007516</name>
</gene>
<dbReference type="GO" id="GO:0004867">
    <property type="term" value="F:serine-type endopeptidase inhibitor activity"/>
    <property type="evidence" value="ECO:0007669"/>
    <property type="project" value="InterPro"/>
</dbReference>
<evidence type="ECO:0000313" key="2">
    <source>
        <dbReference type="Proteomes" id="UP000283090"/>
    </source>
</evidence>
<evidence type="ECO:0000313" key="1">
    <source>
        <dbReference type="EMBL" id="RVD83115.1"/>
    </source>
</evidence>
<dbReference type="Proteomes" id="UP000283090">
    <property type="component" value="Unassembled WGS sequence"/>
</dbReference>
<dbReference type="EMBL" id="SAEB01000009">
    <property type="protein sequence ID" value="RVD83115.1"/>
    <property type="molecule type" value="Genomic_DNA"/>
</dbReference>